<dbReference type="InterPro" id="IPR011335">
    <property type="entry name" value="Restrct_endonuc-II-like"/>
</dbReference>
<evidence type="ECO:0000313" key="2">
    <source>
        <dbReference type="EMBL" id="NOJ14002.1"/>
    </source>
</evidence>
<dbReference type="RefSeq" id="WP_171329561.1">
    <property type="nucleotide sequence ID" value="NZ_CAWPOP010000004.1"/>
</dbReference>
<evidence type="ECO:0000259" key="1">
    <source>
        <dbReference type="Pfam" id="PF04471"/>
    </source>
</evidence>
<dbReference type="Gene3D" id="3.40.1350.10">
    <property type="match status" value="1"/>
</dbReference>
<proteinExistence type="predicted"/>
<name>A0A7Y4D926_VIBSP</name>
<dbReference type="InterPro" id="IPR011856">
    <property type="entry name" value="tRNA_endonuc-like_dom_sf"/>
</dbReference>
<dbReference type="InterPro" id="IPR007560">
    <property type="entry name" value="Restrct_endonuc_IV_Mrr"/>
</dbReference>
<dbReference type="GO" id="GO:0015666">
    <property type="term" value="F:restriction endodeoxyribonuclease activity"/>
    <property type="evidence" value="ECO:0007669"/>
    <property type="project" value="TreeGrafter"/>
</dbReference>
<dbReference type="Pfam" id="PF04471">
    <property type="entry name" value="Mrr_cat"/>
    <property type="match status" value="1"/>
</dbReference>
<dbReference type="Proteomes" id="UP000519158">
    <property type="component" value="Unassembled WGS sequence"/>
</dbReference>
<dbReference type="SUPFAM" id="SSF52980">
    <property type="entry name" value="Restriction endonuclease-like"/>
    <property type="match status" value="1"/>
</dbReference>
<protein>
    <submittedName>
        <fullName evidence="2">Restriction endonuclease</fullName>
    </submittedName>
</protein>
<keyword evidence="2" id="KW-0540">Nuclease</keyword>
<gene>
    <name evidence="2" type="ORF">F0234_14655</name>
</gene>
<dbReference type="AlphaFoldDB" id="A0A7Y4D926"/>
<reference evidence="2 3" key="1">
    <citation type="submission" date="2019-09" db="EMBL/GenBank/DDBJ databases">
        <title>Draft genome sequencing and comparative genomics of hatchery-associated Vibrios.</title>
        <authorList>
            <person name="Kehlet-Delgado H."/>
            <person name="Mueller R.S."/>
        </authorList>
    </citation>
    <scope>NUCLEOTIDE SEQUENCE [LARGE SCALE GENOMIC DNA]</scope>
    <source>
        <strain evidence="2 3">99-70-13A3</strain>
    </source>
</reference>
<evidence type="ECO:0000313" key="3">
    <source>
        <dbReference type="Proteomes" id="UP000519158"/>
    </source>
</evidence>
<dbReference type="PANTHER" id="PTHR30015:SF7">
    <property type="entry name" value="TYPE IV METHYL-DIRECTED RESTRICTION ENZYME ECOKMRR"/>
    <property type="match status" value="1"/>
</dbReference>
<dbReference type="GO" id="GO:0003677">
    <property type="term" value="F:DNA binding"/>
    <property type="evidence" value="ECO:0007669"/>
    <property type="project" value="InterPro"/>
</dbReference>
<dbReference type="InterPro" id="IPR052906">
    <property type="entry name" value="Type_IV_Methyl-Rstrct_Enzyme"/>
</dbReference>
<dbReference type="GO" id="GO:0009307">
    <property type="term" value="P:DNA restriction-modification system"/>
    <property type="evidence" value="ECO:0007669"/>
    <property type="project" value="InterPro"/>
</dbReference>
<sequence>MSNRIFYRELVELDHGIDSSGKIEKGLLIESSFKNALCPICFSKIERYRYTDADDDGDRPSENWLIFDTLLHLCNTCSWWYSTQEGLLNGNGQKVFSPSIYYPVIEKIDISTDTIPLEDLKSNLMRRWDDRKLISAGKAESLVQSILKEYLSCDVFTATANANSPDGGIDLHVCSKDGSIISAVQVKRRIKRNSEPVAEVRDFVGAMVISGFQKGYFVTTADRFSSVAQKVPNQLKEINSRLELELIDGQKLFDLLKNNTKPGKVVIPPSVNLDSTWVASEGNILTTSQLIYGE</sequence>
<feature type="domain" description="Restriction endonuclease type IV Mrr" evidence="1">
    <location>
        <begin position="146"/>
        <end position="256"/>
    </location>
</feature>
<comment type="caution">
    <text evidence="2">The sequence shown here is derived from an EMBL/GenBank/DDBJ whole genome shotgun (WGS) entry which is preliminary data.</text>
</comment>
<organism evidence="2 3">
    <name type="scientific">Vibrio splendidus</name>
    <dbReference type="NCBI Taxonomy" id="29497"/>
    <lineage>
        <taxon>Bacteria</taxon>
        <taxon>Pseudomonadati</taxon>
        <taxon>Pseudomonadota</taxon>
        <taxon>Gammaproteobacteria</taxon>
        <taxon>Vibrionales</taxon>
        <taxon>Vibrionaceae</taxon>
        <taxon>Vibrio</taxon>
    </lineage>
</organism>
<accession>A0A7Y4D926</accession>
<dbReference type="EMBL" id="VTXL01000012">
    <property type="protein sequence ID" value="NOJ14002.1"/>
    <property type="molecule type" value="Genomic_DNA"/>
</dbReference>
<keyword evidence="2" id="KW-0378">Hydrolase</keyword>
<keyword evidence="2" id="KW-0255">Endonuclease</keyword>
<dbReference type="PANTHER" id="PTHR30015">
    <property type="entry name" value="MRR RESTRICTION SYSTEM PROTEIN"/>
    <property type="match status" value="1"/>
</dbReference>